<comment type="caution">
    <text evidence="2">The sequence shown here is derived from an EMBL/GenBank/DDBJ whole genome shotgun (WGS) entry which is preliminary data.</text>
</comment>
<accession>A0AAW3IS56</accession>
<dbReference type="Proteomes" id="UP000037697">
    <property type="component" value="Unassembled WGS sequence"/>
</dbReference>
<keyword evidence="1" id="KW-1133">Transmembrane helix</keyword>
<sequence>MKNDFYIYAASICILVVLGFYAYQFHDYVLSKDVDDWNQFGGYVGGVLGPTFSFLSFVMLIKSLNLQNESNASLREESRLNIKNEKLRSFETHFFNLLGAQRESFEYFKLTINGKIYSGVEAVRELESAIQDLRAINATDEDITNFIKNCDADEKLFNTQRTFFIVTKTINQKLSDENGFSAEERKAHLETMINFTEFSLLRVVLISMQFLSYRASKLLNENDEFISVLEELKLPINAY</sequence>
<dbReference type="AlphaFoldDB" id="A0AAW3IS56"/>
<evidence type="ECO:0000256" key="1">
    <source>
        <dbReference type="SAM" id="Phobius"/>
    </source>
</evidence>
<evidence type="ECO:0000313" key="3">
    <source>
        <dbReference type="Proteomes" id="UP000037697"/>
    </source>
</evidence>
<protein>
    <recommendedName>
        <fullName evidence="4">Phage abortive infection protein</fullName>
    </recommendedName>
</protein>
<feature type="transmembrane region" description="Helical" evidence="1">
    <location>
        <begin position="43"/>
        <end position="61"/>
    </location>
</feature>
<reference evidence="2 3" key="1">
    <citation type="submission" date="2015-07" db="EMBL/GenBank/DDBJ databases">
        <title>Foodborne Vibrio parahaemolyticus Isolates.</title>
        <authorList>
            <person name="Ronholm J."/>
            <person name="Petronella N."/>
            <person name="Kenwell R."/>
            <person name="Banerjee S."/>
        </authorList>
    </citation>
    <scope>NUCLEOTIDE SEQUENCE [LARGE SCALE GENOMIC DNA]</scope>
    <source>
        <strain evidence="2 3">HS-06-05</strain>
    </source>
</reference>
<proteinExistence type="predicted"/>
<keyword evidence="1" id="KW-0812">Transmembrane</keyword>
<gene>
    <name evidence="2" type="ORF">ACX05_26160</name>
</gene>
<feature type="transmembrane region" description="Helical" evidence="1">
    <location>
        <begin position="5"/>
        <end position="23"/>
    </location>
</feature>
<organism evidence="2 3">
    <name type="scientific">Vibrio parahaemolyticus</name>
    <dbReference type="NCBI Taxonomy" id="670"/>
    <lineage>
        <taxon>Bacteria</taxon>
        <taxon>Pseudomonadati</taxon>
        <taxon>Pseudomonadota</taxon>
        <taxon>Gammaproteobacteria</taxon>
        <taxon>Vibrionales</taxon>
        <taxon>Vibrionaceae</taxon>
        <taxon>Vibrio</taxon>
    </lineage>
</organism>
<keyword evidence="1" id="KW-0472">Membrane</keyword>
<evidence type="ECO:0008006" key="4">
    <source>
        <dbReference type="Google" id="ProtNLM"/>
    </source>
</evidence>
<dbReference type="RefSeq" id="WP_029865097.1">
    <property type="nucleotide sequence ID" value="NZ_JAMPYU010000020.1"/>
</dbReference>
<dbReference type="EMBL" id="LIRS01000154">
    <property type="protein sequence ID" value="KOY19167.1"/>
    <property type="molecule type" value="Genomic_DNA"/>
</dbReference>
<name>A0AAW3IS56_VIBPH</name>
<evidence type="ECO:0000313" key="2">
    <source>
        <dbReference type="EMBL" id="KOY19167.1"/>
    </source>
</evidence>